<proteinExistence type="predicted"/>
<accession>A0A1I7YAG5</accession>
<protein>
    <submittedName>
        <fullName evidence="2">Uncharacterized protein</fullName>
    </submittedName>
</protein>
<name>A0A1I7YAG5_9BILA</name>
<evidence type="ECO:0000313" key="2">
    <source>
        <dbReference type="WBParaSite" id="L893_g14135.t1"/>
    </source>
</evidence>
<keyword evidence="1" id="KW-1185">Reference proteome</keyword>
<evidence type="ECO:0000313" key="1">
    <source>
        <dbReference type="Proteomes" id="UP000095287"/>
    </source>
</evidence>
<organism evidence="1 2">
    <name type="scientific">Steinernema glaseri</name>
    <dbReference type="NCBI Taxonomy" id="37863"/>
    <lineage>
        <taxon>Eukaryota</taxon>
        <taxon>Metazoa</taxon>
        <taxon>Ecdysozoa</taxon>
        <taxon>Nematoda</taxon>
        <taxon>Chromadorea</taxon>
        <taxon>Rhabditida</taxon>
        <taxon>Tylenchina</taxon>
        <taxon>Panagrolaimomorpha</taxon>
        <taxon>Strongyloidoidea</taxon>
        <taxon>Steinernematidae</taxon>
        <taxon>Steinernema</taxon>
    </lineage>
</organism>
<sequence>MDFSSSCDVTAWSVQHMTPVQMGFPFFRSRPQGHLSPATLRFPLWTDKQVQFAAKKAHAETQPEARSAWNTDEGALLSSLESTLCPCIPTESHVECPHAGLFLLCSSLRLLIQFQWVRAIFAKAVNRC</sequence>
<reference evidence="2" key="1">
    <citation type="submission" date="2016-11" db="UniProtKB">
        <authorList>
            <consortium name="WormBaseParasite"/>
        </authorList>
    </citation>
    <scope>IDENTIFICATION</scope>
</reference>
<dbReference type="WBParaSite" id="L893_g14135.t1">
    <property type="protein sequence ID" value="L893_g14135.t1"/>
    <property type="gene ID" value="L893_g14135"/>
</dbReference>
<dbReference type="AlphaFoldDB" id="A0A1I7YAG5"/>
<dbReference type="Proteomes" id="UP000095287">
    <property type="component" value="Unplaced"/>
</dbReference>